<organism evidence="13 14">
    <name type="scientific">Aspergillus wentii DTO 134E9</name>
    <dbReference type="NCBI Taxonomy" id="1073089"/>
    <lineage>
        <taxon>Eukaryota</taxon>
        <taxon>Fungi</taxon>
        <taxon>Dikarya</taxon>
        <taxon>Ascomycota</taxon>
        <taxon>Pezizomycotina</taxon>
        <taxon>Eurotiomycetes</taxon>
        <taxon>Eurotiomycetidae</taxon>
        <taxon>Eurotiales</taxon>
        <taxon>Aspergillaceae</taxon>
        <taxon>Aspergillus</taxon>
        <taxon>Aspergillus subgen. Cremei</taxon>
    </lineage>
</organism>
<dbReference type="Gene3D" id="2.160.20.10">
    <property type="entry name" value="Single-stranded right-handed beta-helix, Pectin lyase-like"/>
    <property type="match status" value="1"/>
</dbReference>
<dbReference type="EMBL" id="KV878211">
    <property type="protein sequence ID" value="OJJ37979.1"/>
    <property type="molecule type" value="Genomic_DNA"/>
</dbReference>
<feature type="compositionally biased region" description="Polar residues" evidence="12">
    <location>
        <begin position="7"/>
        <end position="33"/>
    </location>
</feature>
<keyword evidence="5 11" id="KW-0964">Secreted</keyword>
<accession>A0A1L9RST6</accession>
<dbReference type="GO" id="GO:0071555">
    <property type="term" value="P:cell wall organization"/>
    <property type="evidence" value="ECO:0007669"/>
    <property type="project" value="UniProtKB-KW"/>
</dbReference>
<dbReference type="GO" id="GO:0005576">
    <property type="term" value="C:extracellular region"/>
    <property type="evidence" value="ECO:0007669"/>
    <property type="project" value="UniProtKB-SubCell"/>
</dbReference>
<dbReference type="GeneID" id="63754286"/>
<evidence type="ECO:0000256" key="6">
    <source>
        <dbReference type="ARBA" id="ARBA00022729"/>
    </source>
</evidence>
<dbReference type="PANTHER" id="PTHR33407">
    <property type="entry name" value="PECTATE LYASE F-RELATED"/>
    <property type="match status" value="1"/>
</dbReference>
<evidence type="ECO:0000256" key="8">
    <source>
        <dbReference type="ARBA" id="ARBA00023239"/>
    </source>
</evidence>
<dbReference type="InterPro" id="IPR012334">
    <property type="entry name" value="Pectin_lyas_fold"/>
</dbReference>
<keyword evidence="14" id="KW-1185">Reference proteome</keyword>
<dbReference type="STRING" id="1073089.A0A1L9RST6"/>
<evidence type="ECO:0000313" key="14">
    <source>
        <dbReference type="Proteomes" id="UP000184383"/>
    </source>
</evidence>
<feature type="region of interest" description="Disordered" evidence="12">
    <location>
        <begin position="1"/>
        <end position="45"/>
    </location>
</feature>
<comment type="function">
    <text evidence="10 11">Pectinolytic enzyme consist of four classes of enzymes: pectin lyase, polygalacturonase, pectin methylesterase and rhamnogalacturonase. Among pectinolytic enzymes, pectin lyase is the most important in depolymerization of pectin, since it cleaves internal glycosidic bonds of highly methylated pectins. Favors pectate, the anion, over pectin, the methyl ester.</text>
</comment>
<evidence type="ECO:0000256" key="5">
    <source>
        <dbReference type="ARBA" id="ARBA00022525"/>
    </source>
</evidence>
<keyword evidence="9" id="KW-0961">Cell wall biogenesis/degradation</keyword>
<dbReference type="SUPFAM" id="SSF51126">
    <property type="entry name" value="Pectin lyase-like"/>
    <property type="match status" value="1"/>
</dbReference>
<feature type="region of interest" description="Disordered" evidence="12">
    <location>
        <begin position="252"/>
        <end position="282"/>
    </location>
</feature>
<evidence type="ECO:0000256" key="7">
    <source>
        <dbReference type="ARBA" id="ARBA00022837"/>
    </source>
</evidence>
<comment type="similarity">
    <text evidence="4 11">Belongs to the polysaccharide lyase 3 family.</text>
</comment>
<evidence type="ECO:0000256" key="11">
    <source>
        <dbReference type="RuleBase" id="RU367009"/>
    </source>
</evidence>
<dbReference type="OrthoDB" id="441042at2759"/>
<comment type="subcellular location">
    <subcellularLocation>
        <location evidence="3 11">Secreted</location>
    </subcellularLocation>
</comment>
<evidence type="ECO:0000256" key="9">
    <source>
        <dbReference type="ARBA" id="ARBA00023316"/>
    </source>
</evidence>
<proteinExistence type="inferred from homology"/>
<protein>
    <recommendedName>
        <fullName evidence="11">Pectate lyase</fullName>
        <ecNumber evidence="11">4.2.2.2</ecNumber>
    </recommendedName>
</protein>
<dbReference type="InterPro" id="IPR011050">
    <property type="entry name" value="Pectin_lyase_fold/virulence"/>
</dbReference>
<comment type="catalytic activity">
    <reaction evidence="1 11">
        <text>Eliminative cleavage of (1-&gt;4)-alpha-D-galacturonan to give oligosaccharides with 4-deoxy-alpha-D-galact-4-enuronosyl groups at their non-reducing ends.</text>
        <dbReference type="EC" id="4.2.2.2"/>
    </reaction>
</comment>
<dbReference type="InterPro" id="IPR004898">
    <property type="entry name" value="Pectate_lyase_PlyH/PlyE-like"/>
</dbReference>
<evidence type="ECO:0000256" key="4">
    <source>
        <dbReference type="ARBA" id="ARBA00006463"/>
    </source>
</evidence>
<keyword evidence="6" id="KW-0732">Signal</keyword>
<dbReference type="EC" id="4.2.2.2" evidence="11"/>
<dbReference type="GO" id="GO:0045490">
    <property type="term" value="P:pectin catabolic process"/>
    <property type="evidence" value="ECO:0007669"/>
    <property type="project" value="TreeGrafter"/>
</dbReference>
<dbReference type="VEuPathDB" id="FungiDB:ASPWEDRAFT_59238"/>
<evidence type="ECO:0000256" key="1">
    <source>
        <dbReference type="ARBA" id="ARBA00000695"/>
    </source>
</evidence>
<dbReference type="RefSeq" id="XP_040691655.1">
    <property type="nucleotide sequence ID" value="XM_040838438.1"/>
</dbReference>
<evidence type="ECO:0000313" key="13">
    <source>
        <dbReference type="EMBL" id="OJJ37979.1"/>
    </source>
</evidence>
<name>A0A1L9RST6_ASPWE</name>
<dbReference type="PANTHER" id="PTHR33407:SF9">
    <property type="entry name" value="PECTATE LYASE F-RELATED"/>
    <property type="match status" value="1"/>
</dbReference>
<comment type="cofactor">
    <cofactor evidence="2 11">
        <name>Ca(2+)</name>
        <dbReference type="ChEBI" id="CHEBI:29108"/>
    </cofactor>
</comment>
<feature type="compositionally biased region" description="Polar residues" evidence="12">
    <location>
        <begin position="272"/>
        <end position="282"/>
    </location>
</feature>
<evidence type="ECO:0000256" key="3">
    <source>
        <dbReference type="ARBA" id="ARBA00004613"/>
    </source>
</evidence>
<dbReference type="AlphaFoldDB" id="A0A1L9RST6"/>
<evidence type="ECO:0000256" key="12">
    <source>
        <dbReference type="SAM" id="MobiDB-lite"/>
    </source>
</evidence>
<evidence type="ECO:0000256" key="10">
    <source>
        <dbReference type="ARBA" id="ARBA00025679"/>
    </source>
</evidence>
<gene>
    <name evidence="13" type="ORF">ASPWEDRAFT_59238</name>
</gene>
<dbReference type="Pfam" id="PF03211">
    <property type="entry name" value="Pectate_lyase"/>
    <property type="match status" value="1"/>
</dbReference>
<sequence length="282" mass="29074">MADIKNPDSSSHKTQALIPSSPNIDSQFVTGNSPMADPSSASTPAVTSAAVQGSVTTKLPASSGSSTLSAVKTIAAGETFDGGMVMYDRGVSCEGQSEGDDSDAVFEIEDGGSLSNVIIGPNQMEGVHCFGGCTLTNVWWSAVCEDAFTIKEQNDGDTTTITGGGAFDADDKVLQHNGGGTLEVSGFYVEKFGKLYRSCGNCDDMPTRHVVMENIYAVDGSEIAGINANYDDTATLSGITVSGVDDVCVTYEGNADGDEPSESGSGPDGTNCKYSQSDITQA</sequence>
<reference evidence="14" key="1">
    <citation type="journal article" date="2017" name="Genome Biol.">
        <title>Comparative genomics reveals high biological diversity and specific adaptations in the industrially and medically important fungal genus Aspergillus.</title>
        <authorList>
            <person name="de Vries R.P."/>
            <person name="Riley R."/>
            <person name="Wiebenga A."/>
            <person name="Aguilar-Osorio G."/>
            <person name="Amillis S."/>
            <person name="Uchima C.A."/>
            <person name="Anderluh G."/>
            <person name="Asadollahi M."/>
            <person name="Askin M."/>
            <person name="Barry K."/>
            <person name="Battaglia E."/>
            <person name="Bayram O."/>
            <person name="Benocci T."/>
            <person name="Braus-Stromeyer S.A."/>
            <person name="Caldana C."/>
            <person name="Canovas D."/>
            <person name="Cerqueira G.C."/>
            <person name="Chen F."/>
            <person name="Chen W."/>
            <person name="Choi C."/>
            <person name="Clum A."/>
            <person name="Dos Santos R.A."/>
            <person name="Damasio A.R."/>
            <person name="Diallinas G."/>
            <person name="Emri T."/>
            <person name="Fekete E."/>
            <person name="Flipphi M."/>
            <person name="Freyberg S."/>
            <person name="Gallo A."/>
            <person name="Gournas C."/>
            <person name="Habgood R."/>
            <person name="Hainaut M."/>
            <person name="Harispe M.L."/>
            <person name="Henrissat B."/>
            <person name="Hilden K.S."/>
            <person name="Hope R."/>
            <person name="Hossain A."/>
            <person name="Karabika E."/>
            <person name="Karaffa L."/>
            <person name="Karanyi Z."/>
            <person name="Krasevec N."/>
            <person name="Kuo A."/>
            <person name="Kusch H."/>
            <person name="LaButti K."/>
            <person name="Lagendijk E.L."/>
            <person name="Lapidus A."/>
            <person name="Levasseur A."/>
            <person name="Lindquist E."/>
            <person name="Lipzen A."/>
            <person name="Logrieco A.F."/>
            <person name="MacCabe A."/>
            <person name="Maekelae M.R."/>
            <person name="Malavazi I."/>
            <person name="Melin P."/>
            <person name="Meyer V."/>
            <person name="Mielnichuk N."/>
            <person name="Miskei M."/>
            <person name="Molnar A.P."/>
            <person name="Mule G."/>
            <person name="Ngan C.Y."/>
            <person name="Orejas M."/>
            <person name="Orosz E."/>
            <person name="Ouedraogo J.P."/>
            <person name="Overkamp K.M."/>
            <person name="Park H.-S."/>
            <person name="Perrone G."/>
            <person name="Piumi F."/>
            <person name="Punt P.J."/>
            <person name="Ram A.F."/>
            <person name="Ramon A."/>
            <person name="Rauscher S."/>
            <person name="Record E."/>
            <person name="Riano-Pachon D.M."/>
            <person name="Robert V."/>
            <person name="Roehrig J."/>
            <person name="Ruller R."/>
            <person name="Salamov A."/>
            <person name="Salih N.S."/>
            <person name="Samson R.A."/>
            <person name="Sandor E."/>
            <person name="Sanguinetti M."/>
            <person name="Schuetze T."/>
            <person name="Sepcic K."/>
            <person name="Shelest E."/>
            <person name="Sherlock G."/>
            <person name="Sophianopoulou V."/>
            <person name="Squina F.M."/>
            <person name="Sun H."/>
            <person name="Susca A."/>
            <person name="Todd R.B."/>
            <person name="Tsang A."/>
            <person name="Unkles S.E."/>
            <person name="van de Wiele N."/>
            <person name="van Rossen-Uffink D."/>
            <person name="Oliveira J.V."/>
            <person name="Vesth T.C."/>
            <person name="Visser J."/>
            <person name="Yu J.-H."/>
            <person name="Zhou M."/>
            <person name="Andersen M.R."/>
            <person name="Archer D.B."/>
            <person name="Baker S.E."/>
            <person name="Benoit I."/>
            <person name="Brakhage A.A."/>
            <person name="Braus G.H."/>
            <person name="Fischer R."/>
            <person name="Frisvad J.C."/>
            <person name="Goldman G.H."/>
            <person name="Houbraken J."/>
            <person name="Oakley B."/>
            <person name="Pocsi I."/>
            <person name="Scazzocchio C."/>
            <person name="Seiboth B."/>
            <person name="vanKuyk P.A."/>
            <person name="Wortman J."/>
            <person name="Dyer P.S."/>
            <person name="Grigoriev I.V."/>
        </authorList>
    </citation>
    <scope>NUCLEOTIDE SEQUENCE [LARGE SCALE GENOMIC DNA]</scope>
    <source>
        <strain evidence="14">DTO 134E9</strain>
    </source>
</reference>
<keyword evidence="7 11" id="KW-0106">Calcium</keyword>
<evidence type="ECO:0000256" key="2">
    <source>
        <dbReference type="ARBA" id="ARBA00001913"/>
    </source>
</evidence>
<keyword evidence="8 11" id="KW-0456">Lyase</keyword>
<dbReference type="Proteomes" id="UP000184383">
    <property type="component" value="Unassembled WGS sequence"/>
</dbReference>
<dbReference type="GO" id="GO:0030570">
    <property type="term" value="F:pectate lyase activity"/>
    <property type="evidence" value="ECO:0007669"/>
    <property type="project" value="UniProtKB-UniRule"/>
</dbReference>